<name>A0A951UBK2_9CYAN</name>
<organism evidence="2 3">
    <name type="scientific">Symplocastrum torsivum CPER-KK1</name>
    <dbReference type="NCBI Taxonomy" id="450513"/>
    <lineage>
        <taxon>Bacteria</taxon>
        <taxon>Bacillati</taxon>
        <taxon>Cyanobacteriota</taxon>
        <taxon>Cyanophyceae</taxon>
        <taxon>Oscillatoriophycideae</taxon>
        <taxon>Oscillatoriales</taxon>
        <taxon>Microcoleaceae</taxon>
        <taxon>Symplocastrum</taxon>
    </lineage>
</organism>
<sequence length="73" mass="8321">MNHPHVVQSADRGRSGRIGGAHSARPPSSYRWSRGHIQQSDAISRLHAAYHLGLLDRYCERAPFNYDTEKLQH</sequence>
<accession>A0A951UBK2</accession>
<reference evidence="2" key="1">
    <citation type="submission" date="2021-05" db="EMBL/GenBank/DDBJ databases">
        <authorList>
            <person name="Pietrasiak N."/>
            <person name="Ward R."/>
            <person name="Stajich J.E."/>
            <person name="Kurbessoian T."/>
        </authorList>
    </citation>
    <scope>NUCLEOTIDE SEQUENCE</scope>
    <source>
        <strain evidence="2">CPER-KK1</strain>
    </source>
</reference>
<dbReference type="Proteomes" id="UP000753908">
    <property type="component" value="Unassembled WGS sequence"/>
</dbReference>
<protein>
    <submittedName>
        <fullName evidence="2">Uncharacterized protein</fullName>
    </submittedName>
</protein>
<proteinExistence type="predicted"/>
<gene>
    <name evidence="2" type="ORF">KME25_21400</name>
</gene>
<comment type="caution">
    <text evidence="2">The sequence shown here is derived from an EMBL/GenBank/DDBJ whole genome shotgun (WGS) entry which is preliminary data.</text>
</comment>
<evidence type="ECO:0000313" key="2">
    <source>
        <dbReference type="EMBL" id="MBW4546974.1"/>
    </source>
</evidence>
<evidence type="ECO:0000313" key="3">
    <source>
        <dbReference type="Proteomes" id="UP000753908"/>
    </source>
</evidence>
<feature type="region of interest" description="Disordered" evidence="1">
    <location>
        <begin position="1"/>
        <end position="36"/>
    </location>
</feature>
<dbReference type="EMBL" id="JAHHIF010000033">
    <property type="protein sequence ID" value="MBW4546974.1"/>
    <property type="molecule type" value="Genomic_DNA"/>
</dbReference>
<reference evidence="2" key="2">
    <citation type="journal article" date="2022" name="Microbiol. Resour. Announc.">
        <title>Metagenome Sequencing to Explore Phylogenomics of Terrestrial Cyanobacteria.</title>
        <authorList>
            <person name="Ward R.D."/>
            <person name="Stajich J.E."/>
            <person name="Johansen J.R."/>
            <person name="Huntemann M."/>
            <person name="Clum A."/>
            <person name="Foster B."/>
            <person name="Foster B."/>
            <person name="Roux S."/>
            <person name="Palaniappan K."/>
            <person name="Varghese N."/>
            <person name="Mukherjee S."/>
            <person name="Reddy T.B.K."/>
            <person name="Daum C."/>
            <person name="Copeland A."/>
            <person name="Chen I.A."/>
            <person name="Ivanova N.N."/>
            <person name="Kyrpides N.C."/>
            <person name="Shapiro N."/>
            <person name="Eloe-Fadrosh E.A."/>
            <person name="Pietrasiak N."/>
        </authorList>
    </citation>
    <scope>NUCLEOTIDE SEQUENCE</scope>
    <source>
        <strain evidence="2">CPER-KK1</strain>
    </source>
</reference>
<dbReference type="AlphaFoldDB" id="A0A951UBK2"/>
<evidence type="ECO:0000256" key="1">
    <source>
        <dbReference type="SAM" id="MobiDB-lite"/>
    </source>
</evidence>